<protein>
    <submittedName>
        <fullName evidence="1">Uncharacterized protein</fullName>
    </submittedName>
</protein>
<evidence type="ECO:0000313" key="1">
    <source>
        <dbReference type="EMBL" id="MCA5004946.1"/>
    </source>
</evidence>
<dbReference type="Proteomes" id="UP001165302">
    <property type="component" value="Unassembled WGS sequence"/>
</dbReference>
<reference evidence="1" key="1">
    <citation type="submission" date="2020-10" db="EMBL/GenBank/DDBJ databases">
        <authorList>
            <person name="Lu T."/>
            <person name="Wang Q."/>
            <person name="Han X."/>
        </authorList>
    </citation>
    <scope>NUCLEOTIDE SEQUENCE</scope>
    <source>
        <strain evidence="1">WQ 366</strain>
    </source>
</reference>
<dbReference type="EMBL" id="JADEYP010000010">
    <property type="protein sequence ID" value="MCA5004946.1"/>
    <property type="molecule type" value="Genomic_DNA"/>
</dbReference>
<comment type="caution">
    <text evidence="1">The sequence shown here is derived from an EMBL/GenBank/DDBJ whole genome shotgun (WGS) entry which is preliminary data.</text>
</comment>
<sequence>MNRSIKNSGILKYKRPVISLFVINIENSIASSSKVDVEFGNSNDGHPIIEDPTVEKRDVDIFFN</sequence>
<accession>A0ABS7Z6B8</accession>
<name>A0ABS7Z6B8_9SPHI</name>
<organism evidence="1 2">
    <name type="scientific">Sphingobacterium bovistauri</name>
    <dbReference type="NCBI Taxonomy" id="2781959"/>
    <lineage>
        <taxon>Bacteria</taxon>
        <taxon>Pseudomonadati</taxon>
        <taxon>Bacteroidota</taxon>
        <taxon>Sphingobacteriia</taxon>
        <taxon>Sphingobacteriales</taxon>
        <taxon>Sphingobacteriaceae</taxon>
        <taxon>Sphingobacterium</taxon>
    </lineage>
</organism>
<evidence type="ECO:0000313" key="2">
    <source>
        <dbReference type="Proteomes" id="UP001165302"/>
    </source>
</evidence>
<gene>
    <name evidence="1" type="ORF">IPZ78_07230</name>
</gene>
<proteinExistence type="predicted"/>
<keyword evidence="2" id="KW-1185">Reference proteome</keyword>
<dbReference type="RefSeq" id="WP_225552336.1">
    <property type="nucleotide sequence ID" value="NZ_JADEYP010000010.1"/>
</dbReference>